<evidence type="ECO:0000313" key="1">
    <source>
        <dbReference type="EMBL" id="PXY02716.1"/>
    </source>
</evidence>
<evidence type="ECO:0000313" key="2">
    <source>
        <dbReference type="Proteomes" id="UP000248079"/>
    </source>
</evidence>
<keyword evidence="2" id="KW-1185">Reference proteome</keyword>
<dbReference type="EMBL" id="QFLI01000001">
    <property type="protein sequence ID" value="PXY02716.1"/>
    <property type="molecule type" value="Genomic_DNA"/>
</dbReference>
<organism evidence="1 2">
    <name type="scientific">Marinifilum breve</name>
    <dbReference type="NCBI Taxonomy" id="2184082"/>
    <lineage>
        <taxon>Bacteria</taxon>
        <taxon>Pseudomonadati</taxon>
        <taxon>Bacteroidota</taxon>
        <taxon>Bacteroidia</taxon>
        <taxon>Marinilabiliales</taxon>
        <taxon>Marinifilaceae</taxon>
    </lineage>
</organism>
<protein>
    <submittedName>
        <fullName evidence="1">Uncharacterized protein</fullName>
    </submittedName>
</protein>
<reference evidence="1 2" key="1">
    <citation type="submission" date="2018-05" db="EMBL/GenBank/DDBJ databases">
        <title>Marinifilum breve JC075T sp. nov., a marine bacterium isolated from Yongle Blue Hole in the South China Sea.</title>
        <authorList>
            <person name="Fu T."/>
        </authorList>
    </citation>
    <scope>NUCLEOTIDE SEQUENCE [LARGE SCALE GENOMIC DNA]</scope>
    <source>
        <strain evidence="1 2">JC075</strain>
    </source>
</reference>
<proteinExistence type="predicted"/>
<name>A0A2V4A203_9BACT</name>
<accession>A0A2V4A203</accession>
<dbReference type="AlphaFoldDB" id="A0A2V4A203"/>
<comment type="caution">
    <text evidence="1">The sequence shown here is derived from an EMBL/GenBank/DDBJ whole genome shotgun (WGS) entry which is preliminary data.</text>
</comment>
<sequence>MLGFFLWQMIHSDRWEAEFCAKFPFPMNFECSFVQNNAIGCLREAILYKKIVFTDLYLKFCAKSLFLLIFSMNILQNQCKN</sequence>
<dbReference type="Proteomes" id="UP000248079">
    <property type="component" value="Unassembled WGS sequence"/>
</dbReference>
<gene>
    <name evidence="1" type="ORF">DF185_01075</name>
</gene>